<feature type="chain" id="PRO_5020369263" evidence="10">
    <location>
        <begin position="32"/>
        <end position="926"/>
    </location>
</feature>
<gene>
    <name evidence="13" type="ORF">E2F46_09235</name>
</gene>
<protein>
    <submittedName>
        <fullName evidence="13">TonB-dependent receptor</fullName>
    </submittedName>
</protein>
<evidence type="ECO:0000256" key="8">
    <source>
        <dbReference type="PROSITE-ProRule" id="PRU01360"/>
    </source>
</evidence>
<dbReference type="SUPFAM" id="SSF56935">
    <property type="entry name" value="Porins"/>
    <property type="match status" value="1"/>
</dbReference>
<dbReference type="Gene3D" id="2.170.130.10">
    <property type="entry name" value="TonB-dependent receptor, plug domain"/>
    <property type="match status" value="1"/>
</dbReference>
<organism evidence="13 14">
    <name type="scientific">Luteimonas aestuarii</name>
    <dbReference type="NCBI Taxonomy" id="453837"/>
    <lineage>
        <taxon>Bacteria</taxon>
        <taxon>Pseudomonadati</taxon>
        <taxon>Pseudomonadota</taxon>
        <taxon>Gammaproteobacteria</taxon>
        <taxon>Lysobacterales</taxon>
        <taxon>Lysobacteraceae</taxon>
        <taxon>Luteimonas</taxon>
    </lineage>
</organism>
<evidence type="ECO:0000256" key="2">
    <source>
        <dbReference type="ARBA" id="ARBA00022448"/>
    </source>
</evidence>
<keyword evidence="4 8" id="KW-0812">Transmembrane</keyword>
<feature type="domain" description="TonB-dependent receptor plug" evidence="12">
    <location>
        <begin position="66"/>
        <end position="173"/>
    </location>
</feature>
<dbReference type="PANTHER" id="PTHR47234:SF2">
    <property type="entry name" value="TONB-DEPENDENT RECEPTOR"/>
    <property type="match status" value="1"/>
</dbReference>
<feature type="domain" description="TonB-dependent receptor-like beta-barrel" evidence="11">
    <location>
        <begin position="371"/>
        <end position="890"/>
    </location>
</feature>
<dbReference type="PROSITE" id="PS52016">
    <property type="entry name" value="TONB_DEPENDENT_REC_3"/>
    <property type="match status" value="1"/>
</dbReference>
<comment type="caution">
    <text evidence="13">The sequence shown here is derived from an EMBL/GenBank/DDBJ whole genome shotgun (WGS) entry which is preliminary data.</text>
</comment>
<accession>A0A4R5TTV2</accession>
<dbReference type="RefSeq" id="WP_133321784.1">
    <property type="nucleotide sequence ID" value="NZ_SMTF01000005.1"/>
</dbReference>
<dbReference type="Pfam" id="PF00593">
    <property type="entry name" value="TonB_dep_Rec_b-barrel"/>
    <property type="match status" value="1"/>
</dbReference>
<dbReference type="Pfam" id="PF07715">
    <property type="entry name" value="Plug"/>
    <property type="match status" value="1"/>
</dbReference>
<dbReference type="InterPro" id="IPR012910">
    <property type="entry name" value="Plug_dom"/>
</dbReference>
<keyword evidence="3 8" id="KW-1134">Transmembrane beta strand</keyword>
<dbReference type="PANTHER" id="PTHR47234">
    <property type="match status" value="1"/>
</dbReference>
<evidence type="ECO:0000313" key="14">
    <source>
        <dbReference type="Proteomes" id="UP000294796"/>
    </source>
</evidence>
<dbReference type="OrthoDB" id="6276154at2"/>
<dbReference type="GO" id="GO:0009279">
    <property type="term" value="C:cell outer membrane"/>
    <property type="evidence" value="ECO:0007669"/>
    <property type="project" value="UniProtKB-SubCell"/>
</dbReference>
<evidence type="ECO:0000256" key="3">
    <source>
        <dbReference type="ARBA" id="ARBA00022452"/>
    </source>
</evidence>
<dbReference type="InterPro" id="IPR037066">
    <property type="entry name" value="Plug_dom_sf"/>
</dbReference>
<evidence type="ECO:0000256" key="1">
    <source>
        <dbReference type="ARBA" id="ARBA00004571"/>
    </source>
</evidence>
<dbReference type="Gene3D" id="2.40.170.20">
    <property type="entry name" value="TonB-dependent receptor, beta-barrel domain"/>
    <property type="match status" value="1"/>
</dbReference>
<keyword evidence="7 8" id="KW-0998">Cell outer membrane</keyword>
<evidence type="ECO:0000256" key="7">
    <source>
        <dbReference type="ARBA" id="ARBA00023237"/>
    </source>
</evidence>
<dbReference type="InterPro" id="IPR036942">
    <property type="entry name" value="Beta-barrel_TonB_sf"/>
</dbReference>
<reference evidence="13 14" key="1">
    <citation type="submission" date="2019-03" db="EMBL/GenBank/DDBJ databases">
        <title>Luteimonas zhaokaii sp.nov., isolated from the rectal contents of Plateau pika in Yushu, Qinghai Province, China.</title>
        <authorList>
            <person name="Zhang G."/>
        </authorList>
    </citation>
    <scope>NUCLEOTIDE SEQUENCE [LARGE SCALE GENOMIC DNA]</scope>
    <source>
        <strain evidence="13 14">B9</strain>
    </source>
</reference>
<dbReference type="EMBL" id="SMTF01000005">
    <property type="protein sequence ID" value="TDK24452.1"/>
    <property type="molecule type" value="Genomic_DNA"/>
</dbReference>
<keyword evidence="10" id="KW-0732">Signal</keyword>
<keyword evidence="6 8" id="KW-0472">Membrane</keyword>
<evidence type="ECO:0000256" key="4">
    <source>
        <dbReference type="ARBA" id="ARBA00022692"/>
    </source>
</evidence>
<comment type="similarity">
    <text evidence="8 9">Belongs to the TonB-dependent receptor family.</text>
</comment>
<dbReference type="InterPro" id="IPR039426">
    <property type="entry name" value="TonB-dep_rcpt-like"/>
</dbReference>
<sequence>MTLKTTKLRDAITFALVAGATAVAGTGVAFAQEDSEGSTGQSASSLDRVTVTGSRIKRADIEGALPVVVIDRAQLEASGDVSVSDYLRNTSFNSFGSFQSTSGSSGIGFSGISLRGLGTARTLVLIDGRRAPTAPMLGNSQDLNSIPMAAIERIEILSDGASAIYGSDALGGVVNIITRRDFEGAELTVGVGRPTSAGGDTEEMSFVIGSSGERGRVLAGASYSNRDVIYSRDRDYWYNPEAGLLGASIFSNNFSLSTSSAAGQRLTHPTFGTAVPGLCTNGDDSDLFYQDSARVCQFNHLATSANLTQLENTAVFARGDYQINDDWMLYFGATVSRTEGFGRFAAVPSSPWPGGAIRLRAGSPNHPGTIGGNNPNAADPYYQSLNGQDIFLFHRFAALGERDNFLENTTYNYSLGFEGRVMDTFDVDFGARYVESRATNLGTNYVVGGLAQQVIDCTTAARCYNIYDPYAGNPRGLGMTATISRDMKTTQKEVYGSAAFDLFDMSGGTAGAVLGAEFREEFYQDIYDPLSESGQIVGSAGNSAAGGRDVYAAYGEILFPIVDSFEINLAGRYERYSDYGSDFAPKISFRWQPLDNLTLRATYGEGFRAPPLNLLTQRTAFSATATSDPQTCQLLAGTPSCQTQVSTYGISNPNLGSEQSKQWGLGAVWDAGDWLNVTLDYYNIEITESIQGITLATVVGCLRGVLSICPSGLSVFPAGTVLPNESLGLGAQFDAVTGGIVNAQTGSGNIGFIETDGYDLTLRTNFDFGAAGRLRNMFNVSYVGNYAANGAASVVGTPGYPRMRGILTNTWDMGDWSVNWNISYIHGTQSAAYRQWLGLERNQARSPAQQAEWVRLQTFPDRLPSYVINDVQLNYKAPWNATITLGINNVADKIPVFDTSLGGSSYDSFLYDPWGRVPYVRYTQRF</sequence>
<keyword evidence="5 9" id="KW-0798">TonB box</keyword>
<keyword evidence="14" id="KW-1185">Reference proteome</keyword>
<evidence type="ECO:0000256" key="10">
    <source>
        <dbReference type="SAM" id="SignalP"/>
    </source>
</evidence>
<proteinExistence type="inferred from homology"/>
<feature type="signal peptide" evidence="10">
    <location>
        <begin position="1"/>
        <end position="31"/>
    </location>
</feature>
<keyword evidence="2 8" id="KW-0813">Transport</keyword>
<evidence type="ECO:0000256" key="6">
    <source>
        <dbReference type="ARBA" id="ARBA00023136"/>
    </source>
</evidence>
<dbReference type="Proteomes" id="UP000294796">
    <property type="component" value="Unassembled WGS sequence"/>
</dbReference>
<evidence type="ECO:0000259" key="12">
    <source>
        <dbReference type="Pfam" id="PF07715"/>
    </source>
</evidence>
<evidence type="ECO:0000259" key="11">
    <source>
        <dbReference type="Pfam" id="PF00593"/>
    </source>
</evidence>
<dbReference type="AlphaFoldDB" id="A0A4R5TTV2"/>
<evidence type="ECO:0000313" key="13">
    <source>
        <dbReference type="EMBL" id="TDK24452.1"/>
    </source>
</evidence>
<evidence type="ECO:0000256" key="5">
    <source>
        <dbReference type="ARBA" id="ARBA00023077"/>
    </source>
</evidence>
<dbReference type="InterPro" id="IPR000531">
    <property type="entry name" value="Beta-barrel_TonB"/>
</dbReference>
<keyword evidence="13" id="KW-0675">Receptor</keyword>
<comment type="subcellular location">
    <subcellularLocation>
        <location evidence="1 8">Cell outer membrane</location>
        <topology evidence="1 8">Multi-pass membrane protein</topology>
    </subcellularLocation>
</comment>
<evidence type="ECO:0000256" key="9">
    <source>
        <dbReference type="RuleBase" id="RU003357"/>
    </source>
</evidence>
<name>A0A4R5TTV2_9GAMM</name>